<comment type="caution">
    <text evidence="1">The sequence shown here is derived from an EMBL/GenBank/DDBJ whole genome shotgun (WGS) entry which is preliminary data.</text>
</comment>
<sequence length="266" mass="31965">MFLYANGCSFTWGDELAKIVAPKKLNNEQKKRWKKISENRPPRHDDYWAGSVVISDNEEHRLKYSWPGQLAELLNCDGFDNDAFPGGSNERILRTTTDWILYNKDRYPDLFVAIGWTYHSRFELWNEEYKCYKQYNPNTRGLDKKEKLFIDSYWKYTYNDYERISNFLQCVITLQTFLKYHKINFLFFNAIQDLHGLGEFDLTIFDHLLDEIDRNRYFLLKKGTFNTWDEEKKYPRGPDFHPLEESHAEWAKVLYNHINENGLCND</sequence>
<name>A0A0F9J8W2_9ZZZZ</name>
<protein>
    <recommendedName>
        <fullName evidence="2">Sialate O-acetylesterase domain-containing protein</fullName>
    </recommendedName>
</protein>
<reference evidence="1" key="1">
    <citation type="journal article" date="2015" name="Nature">
        <title>Complex archaea that bridge the gap between prokaryotes and eukaryotes.</title>
        <authorList>
            <person name="Spang A."/>
            <person name="Saw J.H."/>
            <person name="Jorgensen S.L."/>
            <person name="Zaremba-Niedzwiedzka K."/>
            <person name="Martijn J."/>
            <person name="Lind A.E."/>
            <person name="van Eijk R."/>
            <person name="Schleper C."/>
            <person name="Guy L."/>
            <person name="Ettema T.J."/>
        </authorList>
    </citation>
    <scope>NUCLEOTIDE SEQUENCE</scope>
</reference>
<dbReference type="EMBL" id="LAZR01010621">
    <property type="protein sequence ID" value="KKM65993.1"/>
    <property type="molecule type" value="Genomic_DNA"/>
</dbReference>
<gene>
    <name evidence="1" type="ORF">LCGC14_1485640</name>
</gene>
<organism evidence="1">
    <name type="scientific">marine sediment metagenome</name>
    <dbReference type="NCBI Taxonomy" id="412755"/>
    <lineage>
        <taxon>unclassified sequences</taxon>
        <taxon>metagenomes</taxon>
        <taxon>ecological metagenomes</taxon>
    </lineage>
</organism>
<evidence type="ECO:0008006" key="2">
    <source>
        <dbReference type="Google" id="ProtNLM"/>
    </source>
</evidence>
<dbReference type="InterPro" id="IPR045715">
    <property type="entry name" value="DUF6071"/>
</dbReference>
<dbReference type="AlphaFoldDB" id="A0A0F9J8W2"/>
<accession>A0A0F9J8W2</accession>
<proteinExistence type="predicted"/>
<evidence type="ECO:0000313" key="1">
    <source>
        <dbReference type="EMBL" id="KKM65993.1"/>
    </source>
</evidence>
<dbReference type="Pfam" id="PF19547">
    <property type="entry name" value="DUF6071"/>
    <property type="match status" value="1"/>
</dbReference>